<feature type="transmembrane region" description="Helical" evidence="1">
    <location>
        <begin position="109"/>
        <end position="127"/>
    </location>
</feature>
<dbReference type="OrthoDB" id="4424890at2"/>
<evidence type="ECO:0000256" key="1">
    <source>
        <dbReference type="SAM" id="Phobius"/>
    </source>
</evidence>
<comment type="caution">
    <text evidence="2">The sequence shown here is derived from an EMBL/GenBank/DDBJ whole genome shotgun (WGS) entry which is preliminary data.</text>
</comment>
<feature type="transmembrane region" description="Helical" evidence="1">
    <location>
        <begin position="249"/>
        <end position="274"/>
    </location>
</feature>
<feature type="transmembrane region" description="Helical" evidence="1">
    <location>
        <begin position="204"/>
        <end position="222"/>
    </location>
</feature>
<evidence type="ECO:0000313" key="2">
    <source>
        <dbReference type="EMBL" id="RXJ02832.1"/>
    </source>
</evidence>
<dbReference type="PANTHER" id="PTHR37814">
    <property type="entry name" value="CONSERVED MEMBRANE PROTEIN"/>
    <property type="match status" value="1"/>
</dbReference>
<organism evidence="2 3">
    <name type="scientific">Anaerobacillus alkaliphilus</name>
    <dbReference type="NCBI Taxonomy" id="1548597"/>
    <lineage>
        <taxon>Bacteria</taxon>
        <taxon>Bacillati</taxon>
        <taxon>Bacillota</taxon>
        <taxon>Bacilli</taxon>
        <taxon>Bacillales</taxon>
        <taxon>Bacillaceae</taxon>
        <taxon>Anaerobacillus</taxon>
    </lineage>
</organism>
<feature type="transmembrane region" description="Helical" evidence="1">
    <location>
        <begin position="173"/>
        <end position="192"/>
    </location>
</feature>
<evidence type="ECO:0000313" key="3">
    <source>
        <dbReference type="Proteomes" id="UP000290649"/>
    </source>
</evidence>
<keyword evidence="1" id="KW-1133">Transmembrane helix</keyword>
<gene>
    <name evidence="2" type="ORF">DS745_05880</name>
</gene>
<evidence type="ECO:0008006" key="4">
    <source>
        <dbReference type="Google" id="ProtNLM"/>
    </source>
</evidence>
<keyword evidence="1" id="KW-0472">Membrane</keyword>
<feature type="transmembrane region" description="Helical" evidence="1">
    <location>
        <begin position="139"/>
        <end position="158"/>
    </location>
</feature>
<feature type="transmembrane region" description="Helical" evidence="1">
    <location>
        <begin position="80"/>
        <end position="103"/>
    </location>
</feature>
<keyword evidence="3" id="KW-1185">Reference proteome</keyword>
<dbReference type="AlphaFoldDB" id="A0A4Q0VW17"/>
<dbReference type="InterPro" id="IPR038728">
    <property type="entry name" value="YkvI-like"/>
</dbReference>
<accession>A0A4Q0VW17</accession>
<reference evidence="2 3" key="1">
    <citation type="journal article" date="2019" name="Int. J. Syst. Evol. Microbiol.">
        <title>Anaerobacillus alkaliphilus sp. nov., a novel alkaliphilic and moderately halophilic bacterium.</title>
        <authorList>
            <person name="Borsodi A.K."/>
            <person name="Aszalos J.M."/>
            <person name="Bihari P."/>
            <person name="Nagy I."/>
            <person name="Schumann P."/>
            <person name="Sproer C."/>
            <person name="Kovacs A.L."/>
            <person name="Boka K."/>
            <person name="Dobosy P."/>
            <person name="Ovari M."/>
            <person name="Szili-Kovacs T."/>
            <person name="Toth E."/>
        </authorList>
    </citation>
    <scope>NUCLEOTIDE SEQUENCE [LARGE SCALE GENOMIC DNA]</scope>
    <source>
        <strain evidence="2 3">B16-10</strain>
    </source>
</reference>
<dbReference type="PANTHER" id="PTHR37814:SF1">
    <property type="entry name" value="MEMBRANE PROTEIN"/>
    <property type="match status" value="1"/>
</dbReference>
<feature type="transmembrane region" description="Helical" evidence="1">
    <location>
        <begin position="36"/>
        <end position="59"/>
    </location>
</feature>
<sequence>MIRAGLKWMFLIIGTMIGAGYASGRELWEFFGTESSLAIVIFAVLFSICVSVILSISYNQKTVHYLPVLQLLMGKKLTRLYDYMIILYLFSVTVIMLAGGGATLEVIQLPYWVGIIIISLLLIVLFFWDTKGITSMNSLVVPILIVFLVGILLSFQFLDGFSINLSFSNQSNWPAAFTFTALNILPLVAVLAGIGSEIKTKGEIWIASIGSGAILGGISILYNESLLKVAHDIMFYEIPLFAILKHYPYFMVLVMSVLLWVAIYTTAASGLFGLTSRFRKFVSLPTWATASLLILLMIPLTQIGFSTLIAVLYPLYGVLNLYILASILLYPIAKNFKDEV</sequence>
<dbReference type="Proteomes" id="UP000290649">
    <property type="component" value="Unassembled WGS sequence"/>
</dbReference>
<dbReference type="EMBL" id="QOUX01000021">
    <property type="protein sequence ID" value="RXJ02832.1"/>
    <property type="molecule type" value="Genomic_DNA"/>
</dbReference>
<proteinExistence type="predicted"/>
<name>A0A4Q0VW17_9BACI</name>
<protein>
    <recommendedName>
        <fullName evidence="4">Membrane protein YkvI</fullName>
    </recommendedName>
</protein>
<keyword evidence="1" id="KW-0812">Transmembrane</keyword>
<dbReference type="RefSeq" id="WP_129077341.1">
    <property type="nucleotide sequence ID" value="NZ_QOUX01000021.1"/>
</dbReference>
<feature type="transmembrane region" description="Helical" evidence="1">
    <location>
        <begin position="311"/>
        <end position="333"/>
    </location>
</feature>
<feature type="transmembrane region" description="Helical" evidence="1">
    <location>
        <begin position="286"/>
        <end position="305"/>
    </location>
</feature>
<feature type="transmembrane region" description="Helical" evidence="1">
    <location>
        <begin position="7"/>
        <end position="24"/>
    </location>
</feature>